<dbReference type="SMART" id="SM00387">
    <property type="entry name" value="HATPase_c"/>
    <property type="match status" value="1"/>
</dbReference>
<dbReference type="SUPFAM" id="SSF47384">
    <property type="entry name" value="Homodimeric domain of signal transducing histidine kinase"/>
    <property type="match status" value="1"/>
</dbReference>
<comment type="subcellular location">
    <subcellularLocation>
        <location evidence="2">Cell membrane</location>
    </subcellularLocation>
</comment>
<evidence type="ECO:0000256" key="2">
    <source>
        <dbReference type="ARBA" id="ARBA00004236"/>
    </source>
</evidence>
<dbReference type="InterPro" id="IPR036097">
    <property type="entry name" value="HisK_dim/P_sf"/>
</dbReference>
<dbReference type="RefSeq" id="WP_212019782.1">
    <property type="nucleotide sequence ID" value="NZ_JAAFYZ010000248.1"/>
</dbReference>
<evidence type="ECO:0000256" key="7">
    <source>
        <dbReference type="ARBA" id="ARBA00022777"/>
    </source>
</evidence>
<dbReference type="EMBL" id="JAAFYZ010000248">
    <property type="protein sequence ID" value="MBS2553340.1"/>
    <property type="molecule type" value="Genomic_DNA"/>
</dbReference>
<evidence type="ECO:0000256" key="1">
    <source>
        <dbReference type="ARBA" id="ARBA00000085"/>
    </source>
</evidence>
<dbReference type="CDD" id="cd00075">
    <property type="entry name" value="HATPase"/>
    <property type="match status" value="1"/>
</dbReference>
<evidence type="ECO:0000256" key="5">
    <source>
        <dbReference type="ARBA" id="ARBA00022679"/>
    </source>
</evidence>
<dbReference type="Pfam" id="PF00672">
    <property type="entry name" value="HAMP"/>
    <property type="match status" value="1"/>
</dbReference>
<dbReference type="InterPro" id="IPR003594">
    <property type="entry name" value="HATPase_dom"/>
</dbReference>
<evidence type="ECO:0000256" key="6">
    <source>
        <dbReference type="ARBA" id="ARBA00022692"/>
    </source>
</evidence>
<dbReference type="Pfam" id="PF02518">
    <property type="entry name" value="HATPase_c"/>
    <property type="match status" value="1"/>
</dbReference>
<keyword evidence="8 10" id="KW-1133">Transmembrane helix</keyword>
<dbReference type="PROSITE" id="PS50885">
    <property type="entry name" value="HAMP"/>
    <property type="match status" value="1"/>
</dbReference>
<dbReference type="SUPFAM" id="SSF158472">
    <property type="entry name" value="HAMP domain-like"/>
    <property type="match status" value="1"/>
</dbReference>
<dbReference type="InterPro" id="IPR003661">
    <property type="entry name" value="HisK_dim/P_dom"/>
</dbReference>
<evidence type="ECO:0000259" key="12">
    <source>
        <dbReference type="PROSITE" id="PS50885"/>
    </source>
</evidence>
<dbReference type="SUPFAM" id="SSF55874">
    <property type="entry name" value="ATPase domain of HSP90 chaperone/DNA topoisomerase II/histidine kinase"/>
    <property type="match status" value="1"/>
</dbReference>
<keyword evidence="5" id="KW-0808">Transferase</keyword>
<dbReference type="GO" id="GO:0016301">
    <property type="term" value="F:kinase activity"/>
    <property type="evidence" value="ECO:0007669"/>
    <property type="project" value="UniProtKB-KW"/>
</dbReference>
<evidence type="ECO:0000259" key="11">
    <source>
        <dbReference type="PROSITE" id="PS50109"/>
    </source>
</evidence>
<proteinExistence type="predicted"/>
<dbReference type="CDD" id="cd06225">
    <property type="entry name" value="HAMP"/>
    <property type="match status" value="1"/>
</dbReference>
<evidence type="ECO:0000256" key="4">
    <source>
        <dbReference type="ARBA" id="ARBA00022553"/>
    </source>
</evidence>
<dbReference type="PANTHER" id="PTHR43711:SF32">
    <property type="entry name" value="SENSOR-TYPE HISTIDINE KINASE PRRB"/>
    <property type="match status" value="1"/>
</dbReference>
<dbReference type="Gene3D" id="1.10.287.130">
    <property type="match status" value="1"/>
</dbReference>
<dbReference type="InterPro" id="IPR005467">
    <property type="entry name" value="His_kinase_dom"/>
</dbReference>
<evidence type="ECO:0000256" key="9">
    <source>
        <dbReference type="ARBA" id="ARBA00023012"/>
    </source>
</evidence>
<keyword evidence="14" id="KW-1185">Reference proteome</keyword>
<accession>A0ABS5L4Q9</accession>
<comment type="catalytic activity">
    <reaction evidence="1">
        <text>ATP + protein L-histidine = ADP + protein N-phospho-L-histidine.</text>
        <dbReference type="EC" id="2.7.13.3"/>
    </reaction>
</comment>
<evidence type="ECO:0000256" key="8">
    <source>
        <dbReference type="ARBA" id="ARBA00022989"/>
    </source>
</evidence>
<feature type="transmembrane region" description="Helical" evidence="10">
    <location>
        <begin position="43"/>
        <end position="64"/>
    </location>
</feature>
<evidence type="ECO:0000313" key="14">
    <source>
        <dbReference type="Proteomes" id="UP000730482"/>
    </source>
</evidence>
<feature type="transmembrane region" description="Helical" evidence="10">
    <location>
        <begin position="70"/>
        <end position="87"/>
    </location>
</feature>
<dbReference type="SMART" id="SM00388">
    <property type="entry name" value="HisKA"/>
    <property type="match status" value="1"/>
</dbReference>
<dbReference type="SMART" id="SM00304">
    <property type="entry name" value="HAMP"/>
    <property type="match status" value="1"/>
</dbReference>
<sequence length="416" mass="43464">MNSRLSLRVNTVGARSRKVGGTVIGRAREVRPLDRFHSIKVKLGVLVVASVSVAGIFTAIGVSAGIQARYVVSVAVILSLGVTQILAHGMTSPLRSMADAVERIARGDYSRRVTTATGRDEVGQLASAFNLMAADLEAVDRQRKELIANVSHELRTPISALRAVLENVVDGVTEPDPPTMRLALEQAERLGRLVNTLLDLSRIDAGAVELDREDVALEEFLGTVAREATVSMLAKDAGHRRPHTVVDVVPPELTVRADRERLHQVAANLLDNAVRHSPAGGRVTLRARRLEAGGVRVEVCDQGPGIPPGERVRVFDRFDRGSRQAADGGTGLGLAIARWVVDLHGGRISVAEPGEQPAGGEPAAAGVATGAAIGASVGKPARGPAGNPVGNPAGNGVGHPMAAGASPGCVIRVDLP</sequence>
<feature type="domain" description="HAMP" evidence="12">
    <location>
        <begin position="88"/>
        <end position="141"/>
    </location>
</feature>
<evidence type="ECO:0000313" key="13">
    <source>
        <dbReference type="EMBL" id="MBS2553340.1"/>
    </source>
</evidence>
<dbReference type="Pfam" id="PF00512">
    <property type="entry name" value="HisKA"/>
    <property type="match status" value="1"/>
</dbReference>
<dbReference type="InterPro" id="IPR036890">
    <property type="entry name" value="HATPase_C_sf"/>
</dbReference>
<dbReference type="PROSITE" id="PS50109">
    <property type="entry name" value="HIS_KIN"/>
    <property type="match status" value="1"/>
</dbReference>
<feature type="domain" description="Histidine kinase" evidence="11">
    <location>
        <begin position="149"/>
        <end position="350"/>
    </location>
</feature>
<dbReference type="InterPro" id="IPR050736">
    <property type="entry name" value="Sensor_HK_Regulatory"/>
</dbReference>
<keyword evidence="4" id="KW-0597">Phosphoprotein</keyword>
<dbReference type="Gene3D" id="6.10.340.10">
    <property type="match status" value="1"/>
</dbReference>
<dbReference type="PRINTS" id="PR00344">
    <property type="entry name" value="BCTRLSENSOR"/>
</dbReference>
<dbReference type="EC" id="2.7.13.3" evidence="3"/>
<keyword evidence="10" id="KW-0472">Membrane</keyword>
<dbReference type="PANTHER" id="PTHR43711">
    <property type="entry name" value="TWO-COMPONENT HISTIDINE KINASE"/>
    <property type="match status" value="1"/>
</dbReference>
<keyword evidence="6 10" id="KW-0812">Transmembrane</keyword>
<name>A0ABS5L4Q9_9ACTN</name>
<organism evidence="13 14">
    <name type="scientific">Catenulispora pinistramenti</name>
    <dbReference type="NCBI Taxonomy" id="2705254"/>
    <lineage>
        <taxon>Bacteria</taxon>
        <taxon>Bacillati</taxon>
        <taxon>Actinomycetota</taxon>
        <taxon>Actinomycetes</taxon>
        <taxon>Catenulisporales</taxon>
        <taxon>Catenulisporaceae</taxon>
        <taxon>Catenulispora</taxon>
    </lineage>
</organism>
<dbReference type="InterPro" id="IPR003660">
    <property type="entry name" value="HAMP_dom"/>
</dbReference>
<reference evidence="13 14" key="1">
    <citation type="submission" date="2020-02" db="EMBL/GenBank/DDBJ databases">
        <title>Acidophilic actinobacteria isolated from forest soil.</title>
        <authorList>
            <person name="Golinska P."/>
        </authorList>
    </citation>
    <scope>NUCLEOTIDE SEQUENCE [LARGE SCALE GENOMIC DNA]</scope>
    <source>
        <strain evidence="13 14">NL8</strain>
    </source>
</reference>
<dbReference type="CDD" id="cd00082">
    <property type="entry name" value="HisKA"/>
    <property type="match status" value="1"/>
</dbReference>
<gene>
    <name evidence="13" type="ORF">KGQ19_41445</name>
</gene>
<dbReference type="Gene3D" id="3.30.565.10">
    <property type="entry name" value="Histidine kinase-like ATPase, C-terminal domain"/>
    <property type="match status" value="1"/>
</dbReference>
<keyword evidence="9" id="KW-0902">Two-component regulatory system</keyword>
<evidence type="ECO:0000256" key="10">
    <source>
        <dbReference type="SAM" id="Phobius"/>
    </source>
</evidence>
<keyword evidence="7 13" id="KW-0418">Kinase</keyword>
<comment type="caution">
    <text evidence="13">The sequence shown here is derived from an EMBL/GenBank/DDBJ whole genome shotgun (WGS) entry which is preliminary data.</text>
</comment>
<evidence type="ECO:0000256" key="3">
    <source>
        <dbReference type="ARBA" id="ARBA00012438"/>
    </source>
</evidence>
<protein>
    <recommendedName>
        <fullName evidence="3">histidine kinase</fullName>
        <ecNumber evidence="3">2.7.13.3</ecNumber>
    </recommendedName>
</protein>
<dbReference type="Proteomes" id="UP000730482">
    <property type="component" value="Unassembled WGS sequence"/>
</dbReference>
<dbReference type="InterPro" id="IPR004358">
    <property type="entry name" value="Sig_transdc_His_kin-like_C"/>
</dbReference>